<sequence>MSVDFKRKDKELYLPKTTPSIVDVPQMMFVRVDGKGDPNASKEYAAAVELLYGLSYSIKMGNKAILQYVVPPLEGLWRVEDDFRGGGATISDKSKFVWTMMIRQPDFVSEEIFEVAKDTLAKKKPNLDISKAKLESMTEGLCVQVMHIGSYDEEPATVGALDKFAMDKGYAIDIGDERHHHEIYISDPRKVAPEKLKTVIRHPIRRLIP</sequence>
<accession>A0A975AJC8</accession>
<dbReference type="Proteomes" id="UP000663499">
    <property type="component" value="Chromosome"/>
</dbReference>
<dbReference type="PIRSF" id="PIRSF031644">
    <property type="entry name" value="UCP031644"/>
    <property type="match status" value="1"/>
</dbReference>
<organism evidence="2 3">
    <name type="scientific">Alkalibacter rhizosphaerae</name>
    <dbReference type="NCBI Taxonomy" id="2815577"/>
    <lineage>
        <taxon>Bacteria</taxon>
        <taxon>Bacillati</taxon>
        <taxon>Bacillota</taxon>
        <taxon>Clostridia</taxon>
        <taxon>Eubacteriales</taxon>
        <taxon>Eubacteriaceae</taxon>
        <taxon>Alkalibacter</taxon>
    </lineage>
</organism>
<protein>
    <submittedName>
        <fullName evidence="2">GyrI-like domain-containing protein</fullName>
    </submittedName>
</protein>
<dbReference type="InterPro" id="IPR008319">
    <property type="entry name" value="GyrI-like_CCH_Lin2189-like"/>
</dbReference>
<keyword evidence="3" id="KW-1185">Reference proteome</keyword>
<gene>
    <name evidence="2" type="ORF">J0B03_05270</name>
</gene>
<dbReference type="AlphaFoldDB" id="A0A975AJC8"/>
<reference evidence="2" key="1">
    <citation type="submission" date="2021-03" db="EMBL/GenBank/DDBJ databases">
        <title>Alkalibacter marinus sp. nov., isolated from tidal flat sediment.</title>
        <authorList>
            <person name="Namirimu T."/>
            <person name="Yang J.-A."/>
            <person name="Yang S.-H."/>
            <person name="Kim Y.-J."/>
            <person name="Kwon K.K."/>
        </authorList>
    </citation>
    <scope>NUCLEOTIDE SEQUENCE</scope>
    <source>
        <strain evidence="2">ES005</strain>
    </source>
</reference>
<dbReference type="EMBL" id="CP071444">
    <property type="protein sequence ID" value="QSX09475.1"/>
    <property type="molecule type" value="Genomic_DNA"/>
</dbReference>
<dbReference type="InterPro" id="IPR029442">
    <property type="entry name" value="GyrI-like"/>
</dbReference>
<evidence type="ECO:0000313" key="3">
    <source>
        <dbReference type="Proteomes" id="UP000663499"/>
    </source>
</evidence>
<evidence type="ECO:0000259" key="1">
    <source>
        <dbReference type="Pfam" id="PF06445"/>
    </source>
</evidence>
<dbReference type="Gene3D" id="3.20.80.10">
    <property type="entry name" value="Regulatory factor, effector binding domain"/>
    <property type="match status" value="1"/>
</dbReference>
<dbReference type="SUPFAM" id="SSF55136">
    <property type="entry name" value="Probable bacterial effector-binding domain"/>
    <property type="match status" value="1"/>
</dbReference>
<dbReference type="InterPro" id="IPR011256">
    <property type="entry name" value="Reg_factor_effector_dom_sf"/>
</dbReference>
<dbReference type="Pfam" id="PF06445">
    <property type="entry name" value="GyrI-like"/>
    <property type="match status" value="1"/>
</dbReference>
<dbReference type="KEGG" id="alka:J0B03_05270"/>
<dbReference type="RefSeq" id="WP_207300808.1">
    <property type="nucleotide sequence ID" value="NZ_CP071444.1"/>
</dbReference>
<name>A0A975AJC8_9FIRM</name>
<feature type="domain" description="GyrI-like small molecule binding" evidence="1">
    <location>
        <begin position="18"/>
        <end position="204"/>
    </location>
</feature>
<evidence type="ECO:0000313" key="2">
    <source>
        <dbReference type="EMBL" id="QSX09475.1"/>
    </source>
</evidence>
<proteinExistence type="predicted"/>